<evidence type="ECO:0000256" key="2">
    <source>
        <dbReference type="ARBA" id="ARBA00009142"/>
    </source>
</evidence>
<comment type="similarity">
    <text evidence="2 6">Belongs to the 4-toluene sulfonate uptake permease (TSUP) (TC 2.A.102) family.</text>
</comment>
<feature type="transmembrane region" description="Helical" evidence="6">
    <location>
        <begin position="195"/>
        <end position="214"/>
    </location>
</feature>
<feature type="transmembrane region" description="Helical" evidence="6">
    <location>
        <begin position="220"/>
        <end position="241"/>
    </location>
</feature>
<accession>A0ABW5PIS8</accession>
<comment type="caution">
    <text evidence="7">The sequence shown here is derived from an EMBL/GenBank/DDBJ whole genome shotgun (WGS) entry which is preliminary data.</text>
</comment>
<reference evidence="8" key="1">
    <citation type="journal article" date="2019" name="Int. J. Syst. Evol. Microbiol.">
        <title>The Global Catalogue of Microorganisms (GCM) 10K type strain sequencing project: providing services to taxonomists for standard genome sequencing and annotation.</title>
        <authorList>
            <consortium name="The Broad Institute Genomics Platform"/>
            <consortium name="The Broad Institute Genome Sequencing Center for Infectious Disease"/>
            <person name="Wu L."/>
            <person name="Ma J."/>
        </authorList>
    </citation>
    <scope>NUCLEOTIDE SEQUENCE [LARGE SCALE GENOMIC DNA]</scope>
    <source>
        <strain evidence="8">KCTC 3950</strain>
    </source>
</reference>
<organism evidence="7 8">
    <name type="scientific">Paenibacillus gansuensis</name>
    <dbReference type="NCBI Taxonomy" id="306542"/>
    <lineage>
        <taxon>Bacteria</taxon>
        <taxon>Bacillati</taxon>
        <taxon>Bacillota</taxon>
        <taxon>Bacilli</taxon>
        <taxon>Bacillales</taxon>
        <taxon>Paenibacillaceae</taxon>
        <taxon>Paenibacillus</taxon>
    </lineage>
</organism>
<evidence type="ECO:0000313" key="8">
    <source>
        <dbReference type="Proteomes" id="UP001597541"/>
    </source>
</evidence>
<dbReference type="InterPro" id="IPR002781">
    <property type="entry name" value="TM_pro_TauE-like"/>
</dbReference>
<dbReference type="PANTHER" id="PTHR43701:SF2">
    <property type="entry name" value="MEMBRANE TRANSPORTER PROTEIN YJNA-RELATED"/>
    <property type="match status" value="1"/>
</dbReference>
<gene>
    <name evidence="7" type="ORF">ACFSUF_22175</name>
</gene>
<keyword evidence="4 6" id="KW-1133">Transmembrane helix</keyword>
<dbReference type="EMBL" id="JBHUME010000015">
    <property type="protein sequence ID" value="MFD2615131.1"/>
    <property type="molecule type" value="Genomic_DNA"/>
</dbReference>
<keyword evidence="6" id="KW-1003">Cell membrane</keyword>
<feature type="transmembrane region" description="Helical" evidence="6">
    <location>
        <begin position="106"/>
        <end position="126"/>
    </location>
</feature>
<dbReference type="Pfam" id="PF01925">
    <property type="entry name" value="TauE"/>
    <property type="match status" value="1"/>
</dbReference>
<evidence type="ECO:0000256" key="3">
    <source>
        <dbReference type="ARBA" id="ARBA00022692"/>
    </source>
</evidence>
<dbReference type="Proteomes" id="UP001597541">
    <property type="component" value="Unassembled WGS sequence"/>
</dbReference>
<evidence type="ECO:0000256" key="1">
    <source>
        <dbReference type="ARBA" id="ARBA00004141"/>
    </source>
</evidence>
<keyword evidence="3 6" id="KW-0812">Transmembrane</keyword>
<feature type="transmembrane region" description="Helical" evidence="6">
    <location>
        <begin position="49"/>
        <end position="68"/>
    </location>
</feature>
<comment type="subcellular location">
    <subcellularLocation>
        <location evidence="6">Cell membrane</location>
        <topology evidence="6">Multi-pass membrane protein</topology>
    </subcellularLocation>
    <subcellularLocation>
        <location evidence="1">Membrane</location>
        <topology evidence="1">Multi-pass membrane protein</topology>
    </subcellularLocation>
</comment>
<protein>
    <recommendedName>
        <fullName evidence="6">Probable membrane transporter protein</fullName>
    </recommendedName>
</protein>
<evidence type="ECO:0000256" key="5">
    <source>
        <dbReference type="ARBA" id="ARBA00023136"/>
    </source>
</evidence>
<feature type="transmembrane region" description="Helical" evidence="6">
    <location>
        <begin position="80"/>
        <end position="100"/>
    </location>
</feature>
<keyword evidence="8" id="KW-1185">Reference proteome</keyword>
<evidence type="ECO:0000256" key="4">
    <source>
        <dbReference type="ARBA" id="ARBA00022989"/>
    </source>
</evidence>
<proteinExistence type="inferred from homology"/>
<dbReference type="RefSeq" id="WP_377606764.1">
    <property type="nucleotide sequence ID" value="NZ_JBHUME010000015.1"/>
</dbReference>
<dbReference type="InterPro" id="IPR051598">
    <property type="entry name" value="TSUP/Inactive_protease-like"/>
</dbReference>
<sequence>MTIVILLLIGLVSATFGSIVGLGGGIITVPALMYLGPVLMGREYSATEAVGTSLTVLIITALSSSLTYMKQKKIDYKGGWLYFAASGPASMLGAALTGVLNPDRFQLIFGFFMLAMAGLLIARDYIKPFQIDWSIKRSFTDAQGQTYHYGYTILSALLLGFLVGLVSGLFGIGGGSLFVPVMVILFGYPAHIATATSMFVIFFSAILGSSVHMWNGDVDWMSVAALAPGAWIGGKAGAWIAGKLSGKGLLWLLRITMFGVAVKTIAEGWT</sequence>
<evidence type="ECO:0000256" key="6">
    <source>
        <dbReference type="RuleBase" id="RU363041"/>
    </source>
</evidence>
<dbReference type="PANTHER" id="PTHR43701">
    <property type="entry name" value="MEMBRANE TRANSPORTER PROTEIN MJ0441-RELATED"/>
    <property type="match status" value="1"/>
</dbReference>
<keyword evidence="5 6" id="KW-0472">Membrane</keyword>
<evidence type="ECO:0000313" key="7">
    <source>
        <dbReference type="EMBL" id="MFD2615131.1"/>
    </source>
</evidence>
<name>A0ABW5PIS8_9BACL</name>